<organism evidence="17 18">
    <name type="scientific">Geranomyces variabilis</name>
    <dbReference type="NCBI Taxonomy" id="109894"/>
    <lineage>
        <taxon>Eukaryota</taxon>
        <taxon>Fungi</taxon>
        <taxon>Fungi incertae sedis</taxon>
        <taxon>Chytridiomycota</taxon>
        <taxon>Chytridiomycota incertae sedis</taxon>
        <taxon>Chytridiomycetes</taxon>
        <taxon>Spizellomycetales</taxon>
        <taxon>Powellomycetaceae</taxon>
        <taxon>Geranomyces</taxon>
    </lineage>
</organism>
<dbReference type="CDD" id="cd00593">
    <property type="entry name" value="RIBOc"/>
    <property type="match status" value="2"/>
</dbReference>
<evidence type="ECO:0000256" key="3">
    <source>
        <dbReference type="ARBA" id="ARBA00022737"/>
    </source>
</evidence>
<dbReference type="EMBL" id="JADGJQ010000010">
    <property type="protein sequence ID" value="KAJ3182109.1"/>
    <property type="molecule type" value="Genomic_DNA"/>
</dbReference>
<evidence type="ECO:0000256" key="1">
    <source>
        <dbReference type="ARBA" id="ARBA00001936"/>
    </source>
</evidence>
<dbReference type="GO" id="GO:0031047">
    <property type="term" value="P:regulatory ncRNA-mediated gene silencing"/>
    <property type="evidence" value="ECO:0007669"/>
    <property type="project" value="UniProtKB-KW"/>
</dbReference>
<evidence type="ECO:0000256" key="12">
    <source>
        <dbReference type="SAM" id="MobiDB-lite"/>
    </source>
</evidence>
<keyword evidence="8" id="KW-0460">Magnesium</keyword>
<evidence type="ECO:0000256" key="10">
    <source>
        <dbReference type="ARBA" id="ARBA00023211"/>
    </source>
</evidence>
<dbReference type="Pfam" id="PF03368">
    <property type="entry name" value="Dicer_dimer"/>
    <property type="match status" value="1"/>
</dbReference>
<evidence type="ECO:0000313" key="18">
    <source>
        <dbReference type="Proteomes" id="UP001212152"/>
    </source>
</evidence>
<evidence type="ECO:0000256" key="9">
    <source>
        <dbReference type="ARBA" id="ARBA00023158"/>
    </source>
</evidence>
<keyword evidence="3" id="KW-0677">Repeat</keyword>
<dbReference type="GO" id="GO:0046872">
    <property type="term" value="F:metal ion binding"/>
    <property type="evidence" value="ECO:0007669"/>
    <property type="project" value="UniProtKB-KW"/>
</dbReference>
<feature type="domain" description="Helicase C-terminal" evidence="15">
    <location>
        <begin position="387"/>
        <end position="558"/>
    </location>
</feature>
<keyword evidence="18" id="KW-1185">Reference proteome</keyword>
<dbReference type="Gene3D" id="3.40.50.300">
    <property type="entry name" value="P-loop containing nucleotide triphosphate hydrolases"/>
    <property type="match status" value="2"/>
</dbReference>
<dbReference type="PROSITE" id="PS00517">
    <property type="entry name" value="RNASE_3_1"/>
    <property type="match status" value="1"/>
</dbReference>
<gene>
    <name evidence="17" type="primary">DCL1_1</name>
    <name evidence="17" type="ORF">HDU87_000456</name>
</gene>
<dbReference type="Proteomes" id="UP001212152">
    <property type="component" value="Unassembled WGS sequence"/>
</dbReference>
<evidence type="ECO:0000259" key="15">
    <source>
        <dbReference type="PROSITE" id="PS51194"/>
    </source>
</evidence>
<sequence>MAADSSGFPIITSGLKPTQDVDGSSTTRIRRMRPTARQLKDSGKYEPNAEANKGPRETSRNYQLDIFNRAKERNVIVVMDTGTGKTLPAALLIKHMLATEEERRKSGAVKRIALFLVPTVPLVWQQKDYLMHQIEENVAPLCGRTMQSEDSKSAWEKRIRENGVVCATAEVIKQALQHAFLTMEQICLIVFDEAHHALGDHPYALLMNEHYKFAEKCHRPKILGLTASPVASNNEALVAIENLEKTLDCKAITIVLSDEETKRFAARAKPERVKYNGNRDADLKSPVLDKLEEYAARMSDDHLQKAIKDGRHIMRELGTWACARTIISGLDYIQIKSDRSVLNPVAWNLSEQHVKSDRGRKMLMQELQALRPGEVPKPEEISEKVHKLIAILEDYRNDPTFSAIVFVQRRETAERLTNLLQQWPQTNSYLRVGALRGESKSKEFETTSRFTEQSRILREFRTHNLNLLVATKVAEEGIDVPMCKLVVRFDMGKYSMNLVNFIQCRGRARAINSRFIVLLEDDNWEHSSHLRLLQQRETEAREQILKQENVVPTTETITELTADDSDTVRAPPYTYTVEASNARASLTSAVAIVNHFCSLLEVDLYTRGRPEYACDAGMVGNERTYTASVTLPNVLPIDLRFVTGPTMRSKTLAFRAAALETVKMLHARKYLDNHLRPIFNEKNLSSTFTPDGADMERLHRDLMSLRSKNKKGVWEIMMPEILLKPWRATEFAVITAHLNIVDVTAPNHAPATSALGFLTVARLPVTPLDFQLWPNLVENKACLRSSPKVFELTEKQYNATRKYSHLVLAPMLKEKIFPVAEYAMLLVPLKLPADGGVVNIDTVDPSMLIDWEAICSCLEFVPMANRKNLYSGDVTDMVIQDSRQFKRKFFALERVEQNPFEDVPFADPKVKCAADFYKGVKHKEIIRKDQKVIRARLVTRKFNMLASHSIAEVEAVDSLRDGDVFLIPQFCTPYPVGQKLMHASVIFPSIFYYTEVACRAAELREKLDLPVTLPKLVEALAAPSAVMQSSYERLETLGDAFLKIAITLHLYALHPHRHEGVMTMMSHRLQSNWALFQQALQRGLPGYMVTAKLTRSLWRPMLSSVGWEQTSDRVPVTATAAPAPGEKKAEPSAVSTRHQLSTKQIADVFESIVGACLDDNGVRGAAKALNRMYHETFRSNWSDYILTVEDVPRPQGEMRVEKRMAVQRVQEITKYQFRDPWLLAEALTHPSCPDLSTQSYQRLEFLGDAILGMLAVRYFFEKYPDLPPGRLTDLKDSAVNNNFLACVAANLGLHVYIDKFSAPMDQDIADYCSELYTEARRHEESAAEREVLLEKCRMGSFESKAERNALQRQVESEMQYWMNLETPKAVSDVFEAIVGAVFVDNDFSEEAVWKFMQPTWLPWVEKYCLPHIVGRHPYRELAVYMRAKLQCDSWRMTCNHDTDGGSYIAIMFVHDKLMKTCAGPSRKSARRLLSELLMEALEEDAEYFKGMCDCATAKQEKGQNKGEWLEGYDGGSLETDVATMEVC</sequence>
<keyword evidence="10" id="KW-0464">Manganese</keyword>
<keyword evidence="5" id="KW-0378">Hydrolase</keyword>
<dbReference type="InterPro" id="IPR001650">
    <property type="entry name" value="Helicase_C-like"/>
</dbReference>
<dbReference type="InterPro" id="IPR038248">
    <property type="entry name" value="Dicer_dimer_sf"/>
</dbReference>
<evidence type="ECO:0000256" key="6">
    <source>
        <dbReference type="ARBA" id="ARBA00022806"/>
    </source>
</evidence>
<dbReference type="CDD" id="cd18034">
    <property type="entry name" value="DEXHc_dicer"/>
    <property type="match status" value="1"/>
</dbReference>
<dbReference type="SMART" id="SM00490">
    <property type="entry name" value="HELICc"/>
    <property type="match status" value="1"/>
</dbReference>
<evidence type="ECO:0000256" key="4">
    <source>
        <dbReference type="ARBA" id="ARBA00022741"/>
    </source>
</evidence>
<evidence type="ECO:0000313" key="17">
    <source>
        <dbReference type="EMBL" id="KAJ3182109.1"/>
    </source>
</evidence>
<protein>
    <submittedName>
        <fullName evidence="17">Dicer-like protein 1</fullName>
    </submittedName>
</protein>
<dbReference type="GO" id="GO:0004525">
    <property type="term" value="F:ribonuclease III activity"/>
    <property type="evidence" value="ECO:0007669"/>
    <property type="project" value="InterPro"/>
</dbReference>
<dbReference type="InterPro" id="IPR000999">
    <property type="entry name" value="RNase_III_dom"/>
</dbReference>
<dbReference type="InterPro" id="IPR005034">
    <property type="entry name" value="Dicer_dimerisation"/>
</dbReference>
<dbReference type="SMART" id="SM00535">
    <property type="entry name" value="RIBOc"/>
    <property type="match status" value="2"/>
</dbReference>
<comment type="similarity">
    <text evidence="11">Belongs to the helicase family. Dicer subfamily.</text>
</comment>
<feature type="domain" description="RNase III" evidence="13">
    <location>
        <begin position="1016"/>
        <end position="1161"/>
    </location>
</feature>
<evidence type="ECO:0000259" key="14">
    <source>
        <dbReference type="PROSITE" id="PS51192"/>
    </source>
</evidence>
<accession>A0AAD5TRC3</accession>
<keyword evidence="7" id="KW-0067">ATP-binding</keyword>
<evidence type="ECO:0000256" key="8">
    <source>
        <dbReference type="ARBA" id="ARBA00022842"/>
    </source>
</evidence>
<dbReference type="PROSITE" id="PS51192">
    <property type="entry name" value="HELICASE_ATP_BIND_1"/>
    <property type="match status" value="1"/>
</dbReference>
<dbReference type="PROSITE" id="PS50142">
    <property type="entry name" value="RNASE_3_2"/>
    <property type="match status" value="2"/>
</dbReference>
<dbReference type="GO" id="GO:0004386">
    <property type="term" value="F:helicase activity"/>
    <property type="evidence" value="ECO:0007669"/>
    <property type="project" value="UniProtKB-KW"/>
</dbReference>
<dbReference type="Gene3D" id="3.30.160.380">
    <property type="entry name" value="Dicer dimerisation domain"/>
    <property type="match status" value="1"/>
</dbReference>
<dbReference type="SUPFAM" id="SSF69065">
    <property type="entry name" value="RNase III domain-like"/>
    <property type="match status" value="2"/>
</dbReference>
<evidence type="ECO:0000256" key="2">
    <source>
        <dbReference type="ARBA" id="ARBA00022723"/>
    </source>
</evidence>
<dbReference type="Gene3D" id="1.10.1520.10">
    <property type="entry name" value="Ribonuclease III domain"/>
    <property type="match status" value="2"/>
</dbReference>
<dbReference type="GO" id="GO:0003723">
    <property type="term" value="F:RNA binding"/>
    <property type="evidence" value="ECO:0007669"/>
    <property type="project" value="UniProtKB-UniRule"/>
</dbReference>
<dbReference type="InterPro" id="IPR036389">
    <property type="entry name" value="RNase_III_sf"/>
</dbReference>
<dbReference type="InterPro" id="IPR014001">
    <property type="entry name" value="Helicase_ATP-bd"/>
</dbReference>
<dbReference type="PANTHER" id="PTHR14950">
    <property type="entry name" value="DICER-RELATED"/>
    <property type="match status" value="1"/>
</dbReference>
<dbReference type="InterPro" id="IPR027417">
    <property type="entry name" value="P-loop_NTPase"/>
</dbReference>
<keyword evidence="11" id="KW-0694">RNA-binding</keyword>
<comment type="caution">
    <text evidence="17">The sequence shown here is derived from an EMBL/GenBank/DDBJ whole genome shotgun (WGS) entry which is preliminary data.</text>
</comment>
<keyword evidence="4" id="KW-0547">Nucleotide-binding</keyword>
<dbReference type="GO" id="GO:0005524">
    <property type="term" value="F:ATP binding"/>
    <property type="evidence" value="ECO:0007669"/>
    <property type="project" value="UniProtKB-KW"/>
</dbReference>
<dbReference type="SUPFAM" id="SSF52540">
    <property type="entry name" value="P-loop containing nucleoside triphosphate hydrolases"/>
    <property type="match status" value="1"/>
</dbReference>
<comment type="cofactor">
    <cofactor evidence="1">
        <name>Mn(2+)</name>
        <dbReference type="ChEBI" id="CHEBI:29035"/>
    </cofactor>
</comment>
<name>A0AAD5TRC3_9FUNG</name>
<feature type="domain" description="Helicase ATP-binding" evidence="14">
    <location>
        <begin position="66"/>
        <end position="247"/>
    </location>
</feature>
<dbReference type="PANTHER" id="PTHR14950:SF37">
    <property type="entry name" value="ENDORIBONUCLEASE DICER"/>
    <property type="match status" value="1"/>
</dbReference>
<reference evidence="17" key="1">
    <citation type="submission" date="2020-05" db="EMBL/GenBank/DDBJ databases">
        <title>Phylogenomic resolution of chytrid fungi.</title>
        <authorList>
            <person name="Stajich J.E."/>
            <person name="Amses K."/>
            <person name="Simmons R."/>
            <person name="Seto K."/>
            <person name="Myers J."/>
            <person name="Bonds A."/>
            <person name="Quandt C.A."/>
            <person name="Barry K."/>
            <person name="Liu P."/>
            <person name="Grigoriev I."/>
            <person name="Longcore J.E."/>
            <person name="James T.Y."/>
        </authorList>
    </citation>
    <scope>NUCLEOTIDE SEQUENCE</scope>
    <source>
        <strain evidence="17">JEL0379</strain>
    </source>
</reference>
<evidence type="ECO:0000256" key="11">
    <source>
        <dbReference type="PROSITE-ProRule" id="PRU00657"/>
    </source>
</evidence>
<keyword evidence="6" id="KW-0347">Helicase</keyword>
<keyword evidence="9" id="KW-0943">RNA-mediated gene silencing</keyword>
<dbReference type="GO" id="GO:0006396">
    <property type="term" value="P:RNA processing"/>
    <property type="evidence" value="ECO:0007669"/>
    <property type="project" value="InterPro"/>
</dbReference>
<feature type="region of interest" description="Disordered" evidence="12">
    <location>
        <begin position="1"/>
        <end position="60"/>
    </location>
</feature>
<feature type="domain" description="RNase III" evidence="13">
    <location>
        <begin position="1206"/>
        <end position="1386"/>
    </location>
</feature>
<dbReference type="Pfam" id="PF00636">
    <property type="entry name" value="Ribonuclease_3"/>
    <property type="match status" value="2"/>
</dbReference>
<evidence type="ECO:0000256" key="5">
    <source>
        <dbReference type="ARBA" id="ARBA00022801"/>
    </source>
</evidence>
<evidence type="ECO:0000259" key="16">
    <source>
        <dbReference type="PROSITE" id="PS51327"/>
    </source>
</evidence>
<evidence type="ECO:0000259" key="13">
    <source>
        <dbReference type="PROSITE" id="PS50142"/>
    </source>
</evidence>
<feature type="domain" description="Dicer dsRNA-binding fold" evidence="16">
    <location>
        <begin position="589"/>
        <end position="685"/>
    </location>
</feature>
<dbReference type="GO" id="GO:0003677">
    <property type="term" value="F:DNA binding"/>
    <property type="evidence" value="ECO:0007669"/>
    <property type="project" value="InterPro"/>
</dbReference>
<evidence type="ECO:0000256" key="7">
    <source>
        <dbReference type="ARBA" id="ARBA00022840"/>
    </source>
</evidence>
<dbReference type="PROSITE" id="PS51194">
    <property type="entry name" value="HELICASE_CTER"/>
    <property type="match status" value="1"/>
</dbReference>
<dbReference type="PROSITE" id="PS51327">
    <property type="entry name" value="DICER_DSRBF"/>
    <property type="match status" value="1"/>
</dbReference>
<proteinExistence type="inferred from homology"/>
<dbReference type="Pfam" id="PF04851">
    <property type="entry name" value="ResIII"/>
    <property type="match status" value="1"/>
</dbReference>
<keyword evidence="2" id="KW-0479">Metal-binding</keyword>
<dbReference type="SMART" id="SM00487">
    <property type="entry name" value="DEXDc"/>
    <property type="match status" value="1"/>
</dbReference>
<dbReference type="InterPro" id="IPR006935">
    <property type="entry name" value="Helicase/UvrB_N"/>
</dbReference>
<dbReference type="Pfam" id="PF00271">
    <property type="entry name" value="Helicase_C"/>
    <property type="match status" value="1"/>
</dbReference>